<evidence type="ECO:0000313" key="16">
    <source>
        <dbReference type="RefSeq" id="XP_014484787.1"/>
    </source>
</evidence>
<dbReference type="GO" id="GO:0008138">
    <property type="term" value="F:protein tyrosine/serine/threonine phosphatase activity"/>
    <property type="evidence" value="ECO:0007669"/>
    <property type="project" value="InterPro"/>
</dbReference>
<comment type="catalytic activity">
    <reaction evidence="10">
        <text>O-phospho-L-tyrosyl-[protein] + H2O = L-tyrosyl-[protein] + phosphate</text>
        <dbReference type="Rhea" id="RHEA:10684"/>
        <dbReference type="Rhea" id="RHEA-COMP:10136"/>
        <dbReference type="Rhea" id="RHEA-COMP:20101"/>
        <dbReference type="ChEBI" id="CHEBI:15377"/>
        <dbReference type="ChEBI" id="CHEBI:43474"/>
        <dbReference type="ChEBI" id="CHEBI:46858"/>
        <dbReference type="ChEBI" id="CHEBI:61978"/>
        <dbReference type="EC" id="3.1.3.48"/>
    </reaction>
</comment>
<proteinExistence type="inferred from homology"/>
<dbReference type="InterPro" id="IPR000387">
    <property type="entry name" value="Tyr_Pase_dom"/>
</dbReference>
<comment type="catalytic activity">
    <reaction evidence="9">
        <text>O-phospho-L-threonyl-[protein] + H2O = L-threonyl-[protein] + phosphate</text>
        <dbReference type="Rhea" id="RHEA:47004"/>
        <dbReference type="Rhea" id="RHEA-COMP:11060"/>
        <dbReference type="Rhea" id="RHEA-COMP:11605"/>
        <dbReference type="ChEBI" id="CHEBI:15377"/>
        <dbReference type="ChEBI" id="CHEBI:30013"/>
        <dbReference type="ChEBI" id="CHEBI:43474"/>
        <dbReference type="ChEBI" id="CHEBI:61977"/>
        <dbReference type="EC" id="3.1.3.16"/>
    </reaction>
</comment>
<dbReference type="InterPro" id="IPR016278">
    <property type="entry name" value="DUSP12"/>
</dbReference>
<dbReference type="FunFam" id="3.90.190.10:FF:000056">
    <property type="entry name" value="Dual specificity phosphatase 12"/>
    <property type="match status" value="1"/>
</dbReference>
<evidence type="ECO:0000256" key="5">
    <source>
        <dbReference type="ARBA" id="ARBA00022801"/>
    </source>
</evidence>
<comment type="catalytic activity">
    <reaction evidence="8">
        <text>O-phospho-L-seryl-[protein] + H2O = L-seryl-[protein] + phosphate</text>
        <dbReference type="Rhea" id="RHEA:20629"/>
        <dbReference type="Rhea" id="RHEA-COMP:9863"/>
        <dbReference type="Rhea" id="RHEA-COMP:11604"/>
        <dbReference type="ChEBI" id="CHEBI:15377"/>
        <dbReference type="ChEBI" id="CHEBI:29999"/>
        <dbReference type="ChEBI" id="CHEBI:43474"/>
        <dbReference type="ChEBI" id="CHEBI:83421"/>
        <dbReference type="EC" id="3.1.3.16"/>
    </reaction>
</comment>
<dbReference type="GO" id="GO:0005634">
    <property type="term" value="C:nucleus"/>
    <property type="evidence" value="ECO:0007669"/>
    <property type="project" value="UniProtKB-SubCell"/>
</dbReference>
<dbReference type="CTD" id="32963"/>
<keyword evidence="7" id="KW-0539">Nucleus</keyword>
<name>A0A6P3Y1U1_DINQU</name>
<feature type="domain" description="Tyrosine-protein phosphatase" evidence="12">
    <location>
        <begin position="21"/>
        <end position="166"/>
    </location>
</feature>
<evidence type="ECO:0000259" key="13">
    <source>
        <dbReference type="PROSITE" id="PS50056"/>
    </source>
</evidence>
<sequence length="370" mass="41759">MTAQNDTDKLTREDFDAGPCSFDEIEPGLFLGNLTAAADIDWLKEVAITHILTVDSCPLPRKIQDHLPNLITKYIQVTDMPREDLLTHFEDSYEFIDRALESNGRVLVHCYFGMSRSATVVIAYAMKKRESSFADAFHAVKAKRRFVAPNPGFVAQLRLYEDMGFGVDNSNVQFKMYRLQIAADKVRKARILPQSCIDLVKPDPALTTVRPEPTVYRCKKCRRIVASASNILPHAPREKQIWRHISSSGAKDAAEGCDKLLQKREEPRVELCDKIYFVEPLAWMPDITHAVEGKLNCPKCNTKLGSYSWIAGSQCPCGSKIAPAFYLVPSKVDWSNVVQNVALNIPTKTTRTAERDIVKTFFNRYPIDAQ</sequence>
<dbReference type="PANTHER" id="PTHR45848:SF4">
    <property type="entry name" value="DUAL SPECIFICITY PROTEIN PHOSPHATASE 12"/>
    <property type="match status" value="1"/>
</dbReference>
<keyword evidence="4" id="KW-0963">Cytoplasm</keyword>
<dbReference type="AlphaFoldDB" id="A0A6P3Y1U1"/>
<evidence type="ECO:0000313" key="17">
    <source>
        <dbReference type="RefSeq" id="XP_014484788.1"/>
    </source>
</evidence>
<dbReference type="GO" id="GO:0004722">
    <property type="term" value="F:protein serine/threonine phosphatase activity"/>
    <property type="evidence" value="ECO:0007669"/>
    <property type="project" value="UniProtKB-EC"/>
</dbReference>
<dbReference type="RefSeq" id="XP_014484785.1">
    <property type="nucleotide sequence ID" value="XM_014629299.1"/>
</dbReference>
<dbReference type="PROSITE" id="PS50056">
    <property type="entry name" value="TYR_PHOSPHATASE_2"/>
    <property type="match status" value="1"/>
</dbReference>
<evidence type="ECO:0000256" key="6">
    <source>
        <dbReference type="ARBA" id="ARBA00022912"/>
    </source>
</evidence>
<gene>
    <name evidence="15 16 17 18" type="primary">LOC106749637</name>
</gene>
<evidence type="ECO:0000313" key="15">
    <source>
        <dbReference type="RefSeq" id="XP_014484785.1"/>
    </source>
</evidence>
<dbReference type="RefSeq" id="XP_014484787.1">
    <property type="nucleotide sequence ID" value="XM_014629301.1"/>
</dbReference>
<dbReference type="RefSeq" id="XP_014484789.1">
    <property type="nucleotide sequence ID" value="XM_014629303.1"/>
</dbReference>
<evidence type="ECO:0000256" key="8">
    <source>
        <dbReference type="ARBA" id="ARBA00047761"/>
    </source>
</evidence>
<dbReference type="SUPFAM" id="SSF52799">
    <property type="entry name" value="(Phosphotyrosine protein) phosphatases II"/>
    <property type="match status" value="1"/>
</dbReference>
<keyword evidence="6" id="KW-0904">Protein phosphatase</keyword>
<dbReference type="PIRSF" id="PIRSF000941">
    <property type="entry name" value="DUSP12"/>
    <property type="match status" value="1"/>
</dbReference>
<evidence type="ECO:0000256" key="10">
    <source>
        <dbReference type="ARBA" id="ARBA00051722"/>
    </source>
</evidence>
<dbReference type="GO" id="GO:0005737">
    <property type="term" value="C:cytoplasm"/>
    <property type="evidence" value="ECO:0007669"/>
    <property type="project" value="UniProtKB-SubCell"/>
</dbReference>
<dbReference type="InterPro" id="IPR016130">
    <property type="entry name" value="Tyr_Pase_AS"/>
</dbReference>
<dbReference type="OrthoDB" id="2017893at2759"/>
<evidence type="ECO:0000313" key="14">
    <source>
        <dbReference type="Proteomes" id="UP000515204"/>
    </source>
</evidence>
<evidence type="ECO:0000313" key="18">
    <source>
        <dbReference type="RefSeq" id="XP_014484789.1"/>
    </source>
</evidence>
<dbReference type="Gene3D" id="3.90.190.10">
    <property type="entry name" value="Protein tyrosine phosphatase superfamily"/>
    <property type="match status" value="1"/>
</dbReference>
<dbReference type="PROSITE" id="PS50054">
    <property type="entry name" value="TYR_PHOSPHATASE_DUAL"/>
    <property type="match status" value="1"/>
</dbReference>
<dbReference type="Proteomes" id="UP000515204">
    <property type="component" value="Unplaced"/>
</dbReference>
<evidence type="ECO:0000256" key="1">
    <source>
        <dbReference type="ARBA" id="ARBA00004123"/>
    </source>
</evidence>
<dbReference type="Pfam" id="PF00782">
    <property type="entry name" value="DSPc"/>
    <property type="match status" value="1"/>
</dbReference>
<dbReference type="RefSeq" id="XP_014484788.1">
    <property type="nucleotide sequence ID" value="XM_014629302.1"/>
</dbReference>
<dbReference type="PANTHER" id="PTHR45848">
    <property type="entry name" value="DUAL SPECIFICITY PROTEIN PHOSPHATASE 12 FAMILY MEMBER"/>
    <property type="match status" value="1"/>
</dbReference>
<feature type="domain" description="Tyrosine specific protein phosphatases" evidence="13">
    <location>
        <begin position="87"/>
        <end position="144"/>
    </location>
</feature>
<dbReference type="InterPro" id="IPR000340">
    <property type="entry name" value="Dual-sp_phosphatase_cat-dom"/>
</dbReference>
<evidence type="ECO:0000259" key="12">
    <source>
        <dbReference type="PROSITE" id="PS50054"/>
    </source>
</evidence>
<protein>
    <submittedName>
        <fullName evidence="15 16">Dual specificity protein phosphatase 12-like isoform X4</fullName>
    </submittedName>
</protein>
<reference evidence="15 16" key="1">
    <citation type="submission" date="2025-04" db="UniProtKB">
        <authorList>
            <consortium name="RefSeq"/>
        </authorList>
    </citation>
    <scope>IDENTIFICATION</scope>
</reference>
<accession>A0A6P3Y1U1</accession>
<evidence type="ECO:0000256" key="2">
    <source>
        <dbReference type="ARBA" id="ARBA00004496"/>
    </source>
</evidence>
<comment type="subcellular location">
    <subcellularLocation>
        <location evidence="2">Cytoplasm</location>
    </subcellularLocation>
    <subcellularLocation>
        <location evidence="1">Nucleus</location>
    </subcellularLocation>
</comment>
<dbReference type="InterPro" id="IPR029021">
    <property type="entry name" value="Prot-tyrosine_phosphatase-like"/>
</dbReference>
<dbReference type="CDD" id="cd14498">
    <property type="entry name" value="DSP"/>
    <property type="match status" value="1"/>
</dbReference>
<keyword evidence="14" id="KW-1185">Reference proteome</keyword>
<evidence type="ECO:0000256" key="7">
    <source>
        <dbReference type="ARBA" id="ARBA00023242"/>
    </source>
</evidence>
<organism evidence="14 15">
    <name type="scientific">Dinoponera quadriceps</name>
    <name type="common">South American ant</name>
    <dbReference type="NCBI Taxonomy" id="609295"/>
    <lineage>
        <taxon>Eukaryota</taxon>
        <taxon>Metazoa</taxon>
        <taxon>Ecdysozoa</taxon>
        <taxon>Arthropoda</taxon>
        <taxon>Hexapoda</taxon>
        <taxon>Insecta</taxon>
        <taxon>Pterygota</taxon>
        <taxon>Neoptera</taxon>
        <taxon>Endopterygota</taxon>
        <taxon>Hymenoptera</taxon>
        <taxon>Apocrita</taxon>
        <taxon>Aculeata</taxon>
        <taxon>Formicoidea</taxon>
        <taxon>Formicidae</taxon>
        <taxon>Ponerinae</taxon>
        <taxon>Ponerini</taxon>
        <taxon>Dinoponera</taxon>
    </lineage>
</organism>
<dbReference type="SMART" id="SM00195">
    <property type="entry name" value="DSPc"/>
    <property type="match status" value="1"/>
</dbReference>
<evidence type="ECO:0000256" key="9">
    <source>
        <dbReference type="ARBA" id="ARBA00048336"/>
    </source>
</evidence>
<dbReference type="GeneID" id="106749637"/>
<dbReference type="GO" id="GO:0004725">
    <property type="term" value="F:protein tyrosine phosphatase activity"/>
    <property type="evidence" value="ECO:0007669"/>
    <property type="project" value="UniProtKB-EC"/>
</dbReference>
<evidence type="ECO:0000256" key="4">
    <source>
        <dbReference type="ARBA" id="ARBA00022490"/>
    </source>
</evidence>
<dbReference type="PROSITE" id="PS00383">
    <property type="entry name" value="TYR_PHOSPHATASE_1"/>
    <property type="match status" value="1"/>
</dbReference>
<comment type="similarity">
    <text evidence="3">Belongs to the protein-tyrosine phosphatase family. Non-receptor class dual specificity subfamily.</text>
</comment>
<dbReference type="InterPro" id="IPR020422">
    <property type="entry name" value="TYR_PHOSPHATASE_DUAL_dom"/>
</dbReference>
<evidence type="ECO:0000256" key="11">
    <source>
        <dbReference type="PIRSR" id="PIRSR000941-50"/>
    </source>
</evidence>
<keyword evidence="5" id="KW-0378">Hydrolase</keyword>
<feature type="active site" description="Phosphocysteine intermediate" evidence="11">
    <location>
        <position position="110"/>
    </location>
</feature>
<evidence type="ECO:0000256" key="3">
    <source>
        <dbReference type="ARBA" id="ARBA00008601"/>
    </source>
</evidence>